<protein>
    <submittedName>
        <fullName evidence="2">Magnesium transporter MgtE</fullName>
    </submittedName>
</protein>
<dbReference type="InterPro" id="IPR046342">
    <property type="entry name" value="CBS_dom_sf"/>
</dbReference>
<dbReference type="SMART" id="SM00924">
    <property type="entry name" value="MgtE_N"/>
    <property type="match status" value="1"/>
</dbReference>
<dbReference type="InterPro" id="IPR038076">
    <property type="entry name" value="MgtE_N_sf"/>
</dbReference>
<dbReference type="PANTHER" id="PTHR43773">
    <property type="entry name" value="MAGNESIUM TRANSPORTER MGTE"/>
    <property type="match status" value="1"/>
</dbReference>
<organism evidence="2 3">
    <name type="scientific">Streptomyces gibsoniae</name>
    <dbReference type="NCBI Taxonomy" id="3075529"/>
    <lineage>
        <taxon>Bacteria</taxon>
        <taxon>Bacillati</taxon>
        <taxon>Actinomycetota</taxon>
        <taxon>Actinomycetes</taxon>
        <taxon>Kitasatosporales</taxon>
        <taxon>Streptomycetaceae</taxon>
        <taxon>Streptomyces</taxon>
    </lineage>
</organism>
<dbReference type="SUPFAM" id="SSF158791">
    <property type="entry name" value="MgtE N-terminal domain-like"/>
    <property type="match status" value="1"/>
</dbReference>
<dbReference type="Pfam" id="PF03448">
    <property type="entry name" value="MgtE_N"/>
    <property type="match status" value="1"/>
</dbReference>
<dbReference type="PANTHER" id="PTHR43773:SF1">
    <property type="entry name" value="MAGNESIUM TRANSPORTER MGTE"/>
    <property type="match status" value="1"/>
</dbReference>
<comment type="caution">
    <text evidence="2">The sequence shown here is derived from an EMBL/GenBank/DDBJ whole genome shotgun (WGS) entry which is preliminary data.</text>
</comment>
<dbReference type="Gene3D" id="3.10.580.10">
    <property type="entry name" value="CBS-domain"/>
    <property type="match status" value="1"/>
</dbReference>
<name>A0ABU2TPL7_9ACTN</name>
<gene>
    <name evidence="2" type="ORF">RM764_07570</name>
</gene>
<keyword evidence="3" id="KW-1185">Reference proteome</keyword>
<dbReference type="InterPro" id="IPR006669">
    <property type="entry name" value="MgtE_transporter"/>
</dbReference>
<evidence type="ECO:0000313" key="2">
    <source>
        <dbReference type="EMBL" id="MDT0462869.1"/>
    </source>
</evidence>
<dbReference type="EMBL" id="JAVREY010000006">
    <property type="protein sequence ID" value="MDT0462869.1"/>
    <property type="molecule type" value="Genomic_DNA"/>
</dbReference>
<evidence type="ECO:0000259" key="1">
    <source>
        <dbReference type="SMART" id="SM00924"/>
    </source>
</evidence>
<dbReference type="Proteomes" id="UP001183809">
    <property type="component" value="Unassembled WGS sequence"/>
</dbReference>
<feature type="domain" description="Magnesium transporter MgtE intracellular" evidence="1">
    <location>
        <begin position="191"/>
        <end position="296"/>
    </location>
</feature>
<reference evidence="3" key="1">
    <citation type="submission" date="2023-07" db="EMBL/GenBank/DDBJ databases">
        <title>30 novel species of actinomycetes from the DSMZ collection.</title>
        <authorList>
            <person name="Nouioui I."/>
        </authorList>
    </citation>
    <scope>NUCLEOTIDE SEQUENCE [LARGE SCALE GENOMIC DNA]</scope>
    <source>
        <strain evidence="3">DSM 41699</strain>
    </source>
</reference>
<evidence type="ECO:0000313" key="3">
    <source>
        <dbReference type="Proteomes" id="UP001183809"/>
    </source>
</evidence>
<dbReference type="Gene3D" id="1.25.60.10">
    <property type="entry name" value="MgtE N-terminal domain-like"/>
    <property type="match status" value="1"/>
</dbReference>
<dbReference type="InterPro" id="IPR006668">
    <property type="entry name" value="Mg_transptr_MgtE_intracell_dom"/>
</dbReference>
<dbReference type="SUPFAM" id="SSF54631">
    <property type="entry name" value="CBS-domain pair"/>
    <property type="match status" value="1"/>
</dbReference>
<sequence length="492" mass="53643">MTVSDSPSRPPAHEERTRVIHLSSLVKRPVVDQGGRSLGRLSDLIVRLRGADYPMVTGLVVGVGGRELFVPVEQVAAFNAGGAVKLESARLDLRPFERREGEVLLRADVLGHRLIDVAEARLVRASDVELAVREGRWLLSCVDTHCPHRLLGIFGDRSAGHACRDWKAFEPLIGHSRSVHARRPTARIRRLRPAEIADLLEDASREEEREILGDVRQDPELEADVFEELEEDRASRLLGARADGEIAAVLARMRADDAADAIGDLPQGRHRPVLDLLPVGQRTKVLTLMGFNPESAGGLMGVEFLALPGDTLVSEAVAAVMKACRLQPEALTSVYTVDEEGRLLAFVRLVALLQTDPGARLAEVSESDPARVGPDTDLADVALLMTDWAGESAGGGARRLGSTRAFRGCRQHSHTQAAQVQPDPAQSLTAERLPRKLAVKGGAKTVRDDRRLTKKLFWTSSQTDHIGNLLTYCRSGSYNTTPLRRRAIGVPA</sequence>
<dbReference type="RefSeq" id="WP_311693233.1">
    <property type="nucleotide sequence ID" value="NZ_JAVREY010000006.1"/>
</dbReference>
<proteinExistence type="predicted"/>
<accession>A0ABU2TPL7</accession>